<dbReference type="PANTHER" id="PTHR21646:SF24">
    <property type="entry name" value="UBIQUITIN CARBOXYL-TERMINAL HYDROLASE"/>
    <property type="match status" value="1"/>
</dbReference>
<keyword evidence="5 7" id="KW-0378">Hydrolase</keyword>
<dbReference type="EMBL" id="CAJNOO010006495">
    <property type="protein sequence ID" value="CAF1448652.1"/>
    <property type="molecule type" value="Genomic_DNA"/>
</dbReference>
<dbReference type="AlphaFoldDB" id="A0A815TQE2"/>
<keyword evidence="6 7" id="KW-0788">Thiol protease</keyword>
<keyword evidence="3 7" id="KW-0645">Protease</keyword>
<dbReference type="InterPro" id="IPR028889">
    <property type="entry name" value="USP"/>
</dbReference>
<comment type="caution">
    <text evidence="11">The sequence shown here is derived from an EMBL/GenBank/DDBJ whole genome shotgun (WGS) entry which is preliminary data.</text>
</comment>
<evidence type="ECO:0000256" key="8">
    <source>
        <dbReference type="SAM" id="MobiDB-lite"/>
    </source>
</evidence>
<evidence type="ECO:0000313" key="11">
    <source>
        <dbReference type="EMBL" id="CAF1505225.1"/>
    </source>
</evidence>
<comment type="similarity">
    <text evidence="2 7">Belongs to the peptidase C19 family.</text>
</comment>
<organism evidence="11 13">
    <name type="scientific">Rotaria sordida</name>
    <dbReference type="NCBI Taxonomy" id="392033"/>
    <lineage>
        <taxon>Eukaryota</taxon>
        <taxon>Metazoa</taxon>
        <taxon>Spiralia</taxon>
        <taxon>Gnathifera</taxon>
        <taxon>Rotifera</taxon>
        <taxon>Eurotatoria</taxon>
        <taxon>Bdelloidea</taxon>
        <taxon>Philodinida</taxon>
        <taxon>Philodinidae</taxon>
        <taxon>Rotaria</taxon>
    </lineage>
</organism>
<evidence type="ECO:0000256" key="1">
    <source>
        <dbReference type="ARBA" id="ARBA00000707"/>
    </source>
</evidence>
<evidence type="ECO:0000256" key="3">
    <source>
        <dbReference type="ARBA" id="ARBA00022670"/>
    </source>
</evidence>
<evidence type="ECO:0000313" key="13">
    <source>
        <dbReference type="Proteomes" id="UP000663889"/>
    </source>
</evidence>
<feature type="compositionally biased region" description="Polar residues" evidence="8">
    <location>
        <begin position="26"/>
        <end position="42"/>
    </location>
</feature>
<sequence>MMKYELYVIDSNSLWEITENPRKRSSPTGNEPISKGKSVTISTSSEMHTDARYYHTTPRTDLTESYYTSNASGTYYHEPSTIPSSPELGHQRLATYKICSAEPSTFEKNDYKRNSSFDIHKQLTSEAVLNIYHLPSQSFKKIPFEPATTLQQIKTEMTSSYKSPQIRLIVMTKNSRKEIPDTDLYKRLCDLGIKNGDRIDCKIIEDSRSSSSASFSVFSYDGRRVMTPEPGLCGLENAGNKCFMNSALQCLSNIPPLTEKFQKINRDYQKTQSKEGVISYSRALKEKTKEEDEEQTVALAYADLVSALWSGKYLSLDYPETLNTFISKIAPRFATWRQQDSFEFMLILLDELHDALKKEGDTFNYPVKGLDLSYYVKNDSQTYKDIRYDLICVLKHIGDLGGGHYVTYAKNFEKSKWYCFNDRFVYELDEDNIVTRDAYILVYLQKKLK</sequence>
<protein>
    <recommendedName>
        <fullName evidence="7">Ubiquitin carboxyl-terminal hydrolase</fullName>
        <ecNumber evidence="7">3.4.19.12</ecNumber>
    </recommendedName>
</protein>
<evidence type="ECO:0000259" key="9">
    <source>
        <dbReference type="PROSITE" id="PS50235"/>
    </source>
</evidence>
<dbReference type="Proteomes" id="UP000663882">
    <property type="component" value="Unassembled WGS sequence"/>
</dbReference>
<dbReference type="InterPro" id="IPR038765">
    <property type="entry name" value="Papain-like_cys_pep_sf"/>
</dbReference>
<evidence type="ECO:0000256" key="7">
    <source>
        <dbReference type="RuleBase" id="RU366025"/>
    </source>
</evidence>
<evidence type="ECO:0000313" key="12">
    <source>
        <dbReference type="EMBL" id="CAF4075052.1"/>
    </source>
</evidence>
<gene>
    <name evidence="12" type="ORF">OTI717_LOCUS32883</name>
    <name evidence="10" type="ORF">RFH988_LOCUS36656</name>
    <name evidence="11" type="ORF">SEV965_LOCUS36281</name>
</gene>
<dbReference type="Gene3D" id="3.90.70.10">
    <property type="entry name" value="Cysteine proteinases"/>
    <property type="match status" value="2"/>
</dbReference>
<proteinExistence type="inferred from homology"/>
<dbReference type="PROSITE" id="PS00973">
    <property type="entry name" value="USP_2"/>
    <property type="match status" value="1"/>
</dbReference>
<dbReference type="EMBL" id="CAJOAX010010441">
    <property type="protein sequence ID" value="CAF4075052.1"/>
    <property type="molecule type" value="Genomic_DNA"/>
</dbReference>
<dbReference type="PROSITE" id="PS00972">
    <property type="entry name" value="USP_1"/>
    <property type="match status" value="1"/>
</dbReference>
<feature type="domain" description="USP" evidence="9">
    <location>
        <begin position="233"/>
        <end position="446"/>
    </location>
</feature>
<dbReference type="Proteomes" id="UP000663889">
    <property type="component" value="Unassembled WGS sequence"/>
</dbReference>
<dbReference type="SUPFAM" id="SSF54001">
    <property type="entry name" value="Cysteine proteinases"/>
    <property type="match status" value="1"/>
</dbReference>
<dbReference type="Proteomes" id="UP000663823">
    <property type="component" value="Unassembled WGS sequence"/>
</dbReference>
<accession>A0A815TQE2</accession>
<dbReference type="InterPro" id="IPR018200">
    <property type="entry name" value="USP_CS"/>
</dbReference>
<dbReference type="OrthoDB" id="292964at2759"/>
<dbReference type="InterPro" id="IPR050185">
    <property type="entry name" value="Ub_carboxyl-term_hydrolase"/>
</dbReference>
<dbReference type="Pfam" id="PF00443">
    <property type="entry name" value="UCH"/>
    <property type="match status" value="1"/>
</dbReference>
<dbReference type="PANTHER" id="PTHR21646">
    <property type="entry name" value="UBIQUITIN CARBOXYL-TERMINAL HYDROLASE"/>
    <property type="match status" value="1"/>
</dbReference>
<comment type="catalytic activity">
    <reaction evidence="1 7">
        <text>Thiol-dependent hydrolysis of ester, thioester, amide, peptide and isopeptide bonds formed by the C-terminal Gly of ubiquitin (a 76-residue protein attached to proteins as an intracellular targeting signal).</text>
        <dbReference type="EC" id="3.4.19.12"/>
    </reaction>
</comment>
<dbReference type="GO" id="GO:0004843">
    <property type="term" value="F:cysteine-type deubiquitinase activity"/>
    <property type="evidence" value="ECO:0007669"/>
    <property type="project" value="UniProtKB-UniRule"/>
</dbReference>
<dbReference type="EMBL" id="CAJNOU010006456">
    <property type="protein sequence ID" value="CAF1505225.1"/>
    <property type="molecule type" value="Genomic_DNA"/>
</dbReference>
<dbReference type="InterPro" id="IPR001394">
    <property type="entry name" value="Peptidase_C19_UCH"/>
</dbReference>
<dbReference type="GO" id="GO:0006508">
    <property type="term" value="P:proteolysis"/>
    <property type="evidence" value="ECO:0007669"/>
    <property type="project" value="UniProtKB-KW"/>
</dbReference>
<feature type="region of interest" description="Disordered" evidence="8">
    <location>
        <begin position="20"/>
        <end position="42"/>
    </location>
</feature>
<dbReference type="GO" id="GO:0016579">
    <property type="term" value="P:protein deubiquitination"/>
    <property type="evidence" value="ECO:0007669"/>
    <property type="project" value="InterPro"/>
</dbReference>
<name>A0A815TQE2_9BILA</name>
<dbReference type="EC" id="3.4.19.12" evidence="7"/>
<evidence type="ECO:0000313" key="10">
    <source>
        <dbReference type="EMBL" id="CAF1448652.1"/>
    </source>
</evidence>
<evidence type="ECO:0000256" key="4">
    <source>
        <dbReference type="ARBA" id="ARBA00022786"/>
    </source>
</evidence>
<keyword evidence="4 7" id="KW-0833">Ubl conjugation pathway</keyword>
<evidence type="ECO:0000256" key="2">
    <source>
        <dbReference type="ARBA" id="ARBA00009085"/>
    </source>
</evidence>
<reference evidence="11" key="1">
    <citation type="submission" date="2021-02" db="EMBL/GenBank/DDBJ databases">
        <authorList>
            <person name="Nowell W R."/>
        </authorList>
    </citation>
    <scope>NUCLEOTIDE SEQUENCE</scope>
</reference>
<dbReference type="PROSITE" id="PS50235">
    <property type="entry name" value="USP_3"/>
    <property type="match status" value="1"/>
</dbReference>
<evidence type="ECO:0000256" key="5">
    <source>
        <dbReference type="ARBA" id="ARBA00022801"/>
    </source>
</evidence>
<evidence type="ECO:0000256" key="6">
    <source>
        <dbReference type="ARBA" id="ARBA00022807"/>
    </source>
</evidence>